<keyword evidence="1" id="KW-1133">Transmembrane helix</keyword>
<keyword evidence="1" id="KW-0812">Transmembrane</keyword>
<sequence>MAGLSAVEGACVMVRQGAARRGMRFGLRVGVIPAVFWGILFLFVAVAPFGSGPLAVLRPGLIAVAGSLAAGALLGVVTGAALAVAPQWLVSRGPLRGLLAAGLAGVLFQAEVVVVAVVTDGGYRPTLLAFLATPAVAALAAAYSGDIAGRSRRHPWLWSPGAVRELVDLCSSPDSWGSKGRRLLRMMW</sequence>
<evidence type="ECO:0000313" key="3">
    <source>
        <dbReference type="Proteomes" id="UP001501721"/>
    </source>
</evidence>
<dbReference type="RefSeq" id="WP_346164610.1">
    <property type="nucleotide sequence ID" value="NZ_BAAATL010000002.1"/>
</dbReference>
<feature type="transmembrane region" description="Helical" evidence="1">
    <location>
        <begin position="97"/>
        <end position="119"/>
    </location>
</feature>
<organism evidence="2 3">
    <name type="scientific">Streptomyces graminearus</name>
    <dbReference type="NCBI Taxonomy" id="284030"/>
    <lineage>
        <taxon>Bacteria</taxon>
        <taxon>Bacillati</taxon>
        <taxon>Actinomycetota</taxon>
        <taxon>Actinomycetes</taxon>
        <taxon>Kitasatosporales</taxon>
        <taxon>Streptomycetaceae</taxon>
        <taxon>Streptomyces</taxon>
    </lineage>
</organism>
<name>A0ABP5XYY4_9ACTN</name>
<keyword evidence="1" id="KW-0472">Membrane</keyword>
<reference evidence="3" key="1">
    <citation type="journal article" date="2019" name="Int. J. Syst. Evol. Microbiol.">
        <title>The Global Catalogue of Microorganisms (GCM) 10K type strain sequencing project: providing services to taxonomists for standard genome sequencing and annotation.</title>
        <authorList>
            <consortium name="The Broad Institute Genomics Platform"/>
            <consortium name="The Broad Institute Genome Sequencing Center for Infectious Disease"/>
            <person name="Wu L."/>
            <person name="Ma J."/>
        </authorList>
    </citation>
    <scope>NUCLEOTIDE SEQUENCE [LARGE SCALE GENOMIC DNA]</scope>
    <source>
        <strain evidence="3">JCM 6923</strain>
    </source>
</reference>
<feature type="transmembrane region" description="Helical" evidence="1">
    <location>
        <begin position="125"/>
        <end position="143"/>
    </location>
</feature>
<evidence type="ECO:0000313" key="2">
    <source>
        <dbReference type="EMBL" id="GAA2467318.1"/>
    </source>
</evidence>
<accession>A0ABP5XYY4</accession>
<dbReference type="Proteomes" id="UP001501721">
    <property type="component" value="Unassembled WGS sequence"/>
</dbReference>
<feature type="transmembrane region" description="Helical" evidence="1">
    <location>
        <begin position="61"/>
        <end position="85"/>
    </location>
</feature>
<comment type="caution">
    <text evidence="2">The sequence shown here is derived from an EMBL/GenBank/DDBJ whole genome shotgun (WGS) entry which is preliminary data.</text>
</comment>
<evidence type="ECO:0000256" key="1">
    <source>
        <dbReference type="SAM" id="Phobius"/>
    </source>
</evidence>
<feature type="transmembrane region" description="Helical" evidence="1">
    <location>
        <begin position="25"/>
        <end position="49"/>
    </location>
</feature>
<dbReference type="EMBL" id="BAAATL010000002">
    <property type="protein sequence ID" value="GAA2467318.1"/>
    <property type="molecule type" value="Genomic_DNA"/>
</dbReference>
<gene>
    <name evidence="2" type="ORF">GCM10010422_05630</name>
</gene>
<protein>
    <submittedName>
        <fullName evidence="2">Uncharacterized protein</fullName>
    </submittedName>
</protein>
<proteinExistence type="predicted"/>
<keyword evidence="3" id="KW-1185">Reference proteome</keyword>